<dbReference type="EMBL" id="JBDJPC010000003">
    <property type="protein sequence ID" value="KAL1509532.1"/>
    <property type="molecule type" value="Genomic_DNA"/>
</dbReference>
<dbReference type="AlphaFoldDB" id="A0ABD1F2Q7"/>
<evidence type="ECO:0000313" key="1">
    <source>
        <dbReference type="EMBL" id="KAL1509532.1"/>
    </source>
</evidence>
<proteinExistence type="predicted"/>
<keyword evidence="2" id="KW-1185">Reference proteome</keyword>
<protein>
    <submittedName>
        <fullName evidence="1">Uncharacterized protein</fullName>
    </submittedName>
</protein>
<sequence>KRICDYFDVLDVFTKVTTICMIVYKLETTRCEITKTCTGPTNRVSTIVQQSATNNRQMFIA</sequence>
<reference evidence="1 2" key="1">
    <citation type="submission" date="2024-05" db="EMBL/GenBank/DDBJ databases">
        <title>Genetic variation in Jamaican populations of the coffee berry borer (Hypothenemus hampei).</title>
        <authorList>
            <person name="Errbii M."/>
            <person name="Myrie A."/>
        </authorList>
    </citation>
    <scope>NUCLEOTIDE SEQUENCE [LARGE SCALE GENOMIC DNA]</scope>
    <source>
        <strain evidence="1">JA-Hopewell-2020-01-JO</strain>
        <tissue evidence="1">Whole body</tissue>
    </source>
</reference>
<organism evidence="1 2">
    <name type="scientific">Hypothenemus hampei</name>
    <name type="common">Coffee berry borer</name>
    <dbReference type="NCBI Taxonomy" id="57062"/>
    <lineage>
        <taxon>Eukaryota</taxon>
        <taxon>Metazoa</taxon>
        <taxon>Ecdysozoa</taxon>
        <taxon>Arthropoda</taxon>
        <taxon>Hexapoda</taxon>
        <taxon>Insecta</taxon>
        <taxon>Pterygota</taxon>
        <taxon>Neoptera</taxon>
        <taxon>Endopterygota</taxon>
        <taxon>Coleoptera</taxon>
        <taxon>Polyphaga</taxon>
        <taxon>Cucujiformia</taxon>
        <taxon>Curculionidae</taxon>
        <taxon>Scolytinae</taxon>
        <taxon>Hypothenemus</taxon>
    </lineage>
</organism>
<feature type="non-terminal residue" evidence="1">
    <location>
        <position position="1"/>
    </location>
</feature>
<name>A0ABD1F2Q7_HYPHA</name>
<evidence type="ECO:0000313" key="2">
    <source>
        <dbReference type="Proteomes" id="UP001566132"/>
    </source>
</evidence>
<accession>A0ABD1F2Q7</accession>
<gene>
    <name evidence="1" type="ORF">ABEB36_004247</name>
</gene>
<dbReference type="Proteomes" id="UP001566132">
    <property type="component" value="Unassembled WGS sequence"/>
</dbReference>
<comment type="caution">
    <text evidence="1">The sequence shown here is derived from an EMBL/GenBank/DDBJ whole genome shotgun (WGS) entry which is preliminary data.</text>
</comment>